<dbReference type="Pfam" id="PF00117">
    <property type="entry name" value="GATase"/>
    <property type="match status" value="1"/>
</dbReference>
<dbReference type="SUPFAM" id="SSF52021">
    <property type="entry name" value="Carbamoyl phosphate synthetase, small subunit N-terminal domain"/>
    <property type="match status" value="1"/>
</dbReference>
<comment type="pathway">
    <text evidence="1">Amino-acid biosynthesis; L-arginine biosynthesis; carbamoyl phosphate from bicarbonate: step 1/1.</text>
</comment>
<dbReference type="PANTHER" id="PTHR11405:SF4">
    <property type="entry name" value="CARBAMOYL-PHOSPHATE SYNTHASE ARGININE-SPECIFIC SMALL CHAIN"/>
    <property type="match status" value="1"/>
</dbReference>
<dbReference type="Gene3D" id="3.50.30.20">
    <property type="entry name" value="Carbamoyl-phosphate synthase small subunit, N-terminal domain"/>
    <property type="match status" value="1"/>
</dbReference>
<dbReference type="InterPro" id="IPR006274">
    <property type="entry name" value="CarbamoylP_synth_ssu"/>
</dbReference>
<dbReference type="InterPro" id="IPR029062">
    <property type="entry name" value="Class_I_gatase-like"/>
</dbReference>
<dbReference type="AlphaFoldDB" id="A0A2S4Q1Y2"/>
<evidence type="ECO:0000256" key="8">
    <source>
        <dbReference type="ARBA" id="ARBA00022840"/>
    </source>
</evidence>
<dbReference type="PROSITE" id="PS51273">
    <property type="entry name" value="GATASE_TYPE_1"/>
    <property type="match status" value="1"/>
</dbReference>
<dbReference type="OrthoDB" id="434at2759"/>
<dbReference type="STRING" id="225359.A0A2S4Q1Y2"/>
<proteinExistence type="inferred from homology"/>
<keyword evidence="8" id="KW-0067">ATP-binding</keyword>
<dbReference type="FunFam" id="3.40.50.880:FF:000016">
    <property type="entry name" value="Carbamoyl-phosphate synthase arginine-specific small chain"/>
    <property type="match status" value="1"/>
</dbReference>
<evidence type="ECO:0000313" key="17">
    <source>
        <dbReference type="Proteomes" id="UP000237438"/>
    </source>
</evidence>
<comment type="similarity">
    <text evidence="2">Belongs to the CarA family.</text>
</comment>
<evidence type="ECO:0000256" key="6">
    <source>
        <dbReference type="ARBA" id="ARBA00022605"/>
    </source>
</evidence>
<evidence type="ECO:0000256" key="9">
    <source>
        <dbReference type="ARBA" id="ARBA00044031"/>
    </source>
</evidence>
<dbReference type="InterPro" id="IPR002474">
    <property type="entry name" value="CarbamoylP_synth_ssu_N"/>
</dbReference>
<evidence type="ECO:0000256" key="7">
    <source>
        <dbReference type="ARBA" id="ARBA00022741"/>
    </source>
</evidence>
<dbReference type="CDD" id="cd01744">
    <property type="entry name" value="GATase1_CPSase"/>
    <property type="match status" value="1"/>
</dbReference>
<dbReference type="GO" id="GO:0006541">
    <property type="term" value="P:glutamine metabolic process"/>
    <property type="evidence" value="ECO:0007669"/>
    <property type="project" value="InterPro"/>
</dbReference>
<dbReference type="PANTHER" id="PTHR11405">
    <property type="entry name" value="CARBAMOYLTRANSFERASE FAMILY MEMBER"/>
    <property type="match status" value="1"/>
</dbReference>
<keyword evidence="6" id="KW-0028">Amino-acid biosynthesis</keyword>
<reference evidence="16 17" key="1">
    <citation type="submission" date="2017-10" db="EMBL/GenBank/DDBJ databases">
        <title>Development of genomic resources for the powdery mildew, Erysiphe pulchra.</title>
        <authorList>
            <person name="Wadl P.A."/>
            <person name="Mack B.M."/>
            <person name="Moore G."/>
            <person name="Beltz S.B."/>
        </authorList>
    </citation>
    <scope>NUCLEOTIDE SEQUENCE [LARGE SCALE GENOMIC DNA]</scope>
    <source>
        <strain evidence="16">Cflorida</strain>
    </source>
</reference>
<dbReference type="NCBIfam" id="TIGR01368">
    <property type="entry name" value="CPSaseIIsmall"/>
    <property type="match status" value="1"/>
</dbReference>
<evidence type="ECO:0000256" key="14">
    <source>
        <dbReference type="ARBA" id="ARBA00049285"/>
    </source>
</evidence>
<protein>
    <recommendedName>
        <fullName evidence="10">Carbamoyl phosphate synthase arginine-specific small chain</fullName>
        <ecNumber evidence="3">6.3.5.5</ecNumber>
    </recommendedName>
    <alternativeName>
        <fullName evidence="12">Arginine-specific carbamoyl phosphate synthetase, glutamine chain</fullName>
    </alternativeName>
    <alternativeName>
        <fullName evidence="11">Glutamine-dependent carbamoyl phosphate synthetase</fullName>
    </alternativeName>
</protein>
<accession>A0A2S4Q1Y2</accession>
<dbReference type="InterPro" id="IPR035686">
    <property type="entry name" value="CPSase_GATase1"/>
</dbReference>
<dbReference type="Proteomes" id="UP000237438">
    <property type="component" value="Unassembled WGS sequence"/>
</dbReference>
<dbReference type="EC" id="6.3.5.5" evidence="3"/>
<evidence type="ECO:0000256" key="3">
    <source>
        <dbReference type="ARBA" id="ARBA00012738"/>
    </source>
</evidence>
<keyword evidence="4" id="KW-0055">Arginine biosynthesis</keyword>
<sequence>MFARHIRLKSSRLGKTQARFMATVELNTVNRTLPVNKASPSSAHDRATFTLKDGPIFHGKSFGAKSNISGEAVFTTSLVGYPESMTDPSYRGQILVFTQPLIGNYGVPSSVRDSNSLLKYFESPNIQCMGIVVADYAEKYSHWTAIESLSEWCTREGIPAISNVDTRAIVTHLREVGSSLARITIGEEYDADQDEAFIDPGQINLVKQVSTKAPFHVPSTNGDLHIAVIDCGVKENILRSLICRGASVTVLPYDFPIHKSAHHFDGVFISNGPGDPTHCQQTVYHLSRLMETSQVPIMGICLGHQLLALAAGARTVKMKYGNRAHNIPALDLIKNQCQITSQNHGYAVDFGSLSSEWKEFFVNLNDGSNEGMIHRTRPIFSIQFHPEAKGGPMDSAYLFDMYIENLLRYKNDKSIYPAAHGKDNRPNSLLVDILSKERVGVSPSRIST</sequence>
<dbReference type="GO" id="GO:0006526">
    <property type="term" value="P:L-arginine biosynthetic process"/>
    <property type="evidence" value="ECO:0007669"/>
    <property type="project" value="UniProtKB-KW"/>
</dbReference>
<evidence type="ECO:0000256" key="1">
    <source>
        <dbReference type="ARBA" id="ARBA00005077"/>
    </source>
</evidence>
<evidence type="ECO:0000256" key="2">
    <source>
        <dbReference type="ARBA" id="ARBA00007800"/>
    </source>
</evidence>
<dbReference type="FunFam" id="3.50.30.20:FF:000003">
    <property type="entry name" value="Carbamoyl-phosphate synthase arginine-specific small chain"/>
    <property type="match status" value="1"/>
</dbReference>
<evidence type="ECO:0000313" key="16">
    <source>
        <dbReference type="EMBL" id="POS88280.1"/>
    </source>
</evidence>
<dbReference type="InterPro" id="IPR017926">
    <property type="entry name" value="GATASE"/>
</dbReference>
<dbReference type="GO" id="GO:0004088">
    <property type="term" value="F:carbamoyl-phosphate synthase (glutamine-hydrolyzing) activity"/>
    <property type="evidence" value="ECO:0007669"/>
    <property type="project" value="UniProtKB-EC"/>
</dbReference>
<evidence type="ECO:0000256" key="13">
    <source>
        <dbReference type="ARBA" id="ARBA00048816"/>
    </source>
</evidence>
<dbReference type="GO" id="GO:0005524">
    <property type="term" value="F:ATP binding"/>
    <property type="evidence" value="ECO:0007669"/>
    <property type="project" value="UniProtKB-KW"/>
</dbReference>
<evidence type="ECO:0000256" key="4">
    <source>
        <dbReference type="ARBA" id="ARBA00022571"/>
    </source>
</evidence>
<comment type="catalytic activity">
    <reaction evidence="13">
        <text>hydrogencarbonate + L-glutamine + 2 ATP + H2O = carbamoyl phosphate + L-glutamate + 2 ADP + phosphate + 2 H(+)</text>
        <dbReference type="Rhea" id="RHEA:18633"/>
        <dbReference type="ChEBI" id="CHEBI:15377"/>
        <dbReference type="ChEBI" id="CHEBI:15378"/>
        <dbReference type="ChEBI" id="CHEBI:17544"/>
        <dbReference type="ChEBI" id="CHEBI:29985"/>
        <dbReference type="ChEBI" id="CHEBI:30616"/>
        <dbReference type="ChEBI" id="CHEBI:43474"/>
        <dbReference type="ChEBI" id="CHEBI:58228"/>
        <dbReference type="ChEBI" id="CHEBI:58359"/>
        <dbReference type="ChEBI" id="CHEBI:456216"/>
        <dbReference type="EC" id="6.3.5.5"/>
    </reaction>
</comment>
<comment type="caution">
    <text evidence="16">The sequence shown here is derived from an EMBL/GenBank/DDBJ whole genome shotgun (WGS) entry which is preliminary data.</text>
</comment>
<dbReference type="SUPFAM" id="SSF52317">
    <property type="entry name" value="Class I glutamine amidotransferase-like"/>
    <property type="match status" value="1"/>
</dbReference>
<keyword evidence="17" id="KW-1185">Reference proteome</keyword>
<dbReference type="EMBL" id="PEDP01000013">
    <property type="protein sequence ID" value="POS88280.1"/>
    <property type="molecule type" value="Genomic_DNA"/>
</dbReference>
<name>A0A2S4Q1Y2_9PEZI</name>
<evidence type="ECO:0000259" key="15">
    <source>
        <dbReference type="SMART" id="SM01097"/>
    </source>
</evidence>
<evidence type="ECO:0000256" key="12">
    <source>
        <dbReference type="ARBA" id="ARBA00044340"/>
    </source>
</evidence>
<comment type="catalytic activity">
    <reaction evidence="14">
        <text>L-glutamine + H2O = L-glutamate + NH4(+)</text>
        <dbReference type="Rhea" id="RHEA:15889"/>
        <dbReference type="ChEBI" id="CHEBI:15377"/>
        <dbReference type="ChEBI" id="CHEBI:28938"/>
        <dbReference type="ChEBI" id="CHEBI:29985"/>
        <dbReference type="ChEBI" id="CHEBI:58359"/>
    </reaction>
</comment>
<evidence type="ECO:0000256" key="11">
    <source>
        <dbReference type="ARBA" id="ARBA00044334"/>
    </source>
</evidence>
<keyword evidence="7" id="KW-0547">Nucleotide-binding</keyword>
<dbReference type="PRINTS" id="PR00097">
    <property type="entry name" value="ANTSNTHASEII"/>
</dbReference>
<dbReference type="HAMAP" id="MF_01209">
    <property type="entry name" value="CPSase_S_chain"/>
    <property type="match status" value="1"/>
</dbReference>
<dbReference type="NCBIfam" id="NF009475">
    <property type="entry name" value="PRK12838.1"/>
    <property type="match status" value="1"/>
</dbReference>
<dbReference type="Gene3D" id="3.40.50.880">
    <property type="match status" value="1"/>
</dbReference>
<dbReference type="PRINTS" id="PR00099">
    <property type="entry name" value="CPSGATASE"/>
</dbReference>
<evidence type="ECO:0000256" key="5">
    <source>
        <dbReference type="ARBA" id="ARBA00022598"/>
    </source>
</evidence>
<keyword evidence="5" id="KW-0436">Ligase</keyword>
<gene>
    <name evidence="16" type="ORF">EPUL_000884</name>
</gene>
<dbReference type="GO" id="GO:0005951">
    <property type="term" value="C:carbamoyl-phosphate synthase complex"/>
    <property type="evidence" value="ECO:0007669"/>
    <property type="project" value="TreeGrafter"/>
</dbReference>
<dbReference type="PRINTS" id="PR00096">
    <property type="entry name" value="GATASE"/>
</dbReference>
<comment type="subunit">
    <text evidence="9">Heterodimer composed of 2 chains; the small (or glutamine) chain promotes the hydrolysis of glutamine to ammonia, which is used by the large (or ammonia) chain to synthesize carbamoyl phosphate.</text>
</comment>
<dbReference type="SMART" id="SM01097">
    <property type="entry name" value="CPSase_sm_chain"/>
    <property type="match status" value="1"/>
</dbReference>
<dbReference type="InterPro" id="IPR036480">
    <property type="entry name" value="CarbP_synth_ssu_N_sf"/>
</dbReference>
<dbReference type="GO" id="GO:0006207">
    <property type="term" value="P:'de novo' pyrimidine nucleobase biosynthetic process"/>
    <property type="evidence" value="ECO:0007669"/>
    <property type="project" value="InterPro"/>
</dbReference>
<organism evidence="16 17">
    <name type="scientific">Erysiphe pulchra</name>
    <dbReference type="NCBI Taxonomy" id="225359"/>
    <lineage>
        <taxon>Eukaryota</taxon>
        <taxon>Fungi</taxon>
        <taxon>Dikarya</taxon>
        <taxon>Ascomycota</taxon>
        <taxon>Pezizomycotina</taxon>
        <taxon>Leotiomycetes</taxon>
        <taxon>Erysiphales</taxon>
        <taxon>Erysiphaceae</taxon>
        <taxon>Erysiphe</taxon>
    </lineage>
</organism>
<evidence type="ECO:0000256" key="10">
    <source>
        <dbReference type="ARBA" id="ARBA00044168"/>
    </source>
</evidence>
<dbReference type="Pfam" id="PF00988">
    <property type="entry name" value="CPSase_sm_chain"/>
    <property type="match status" value="1"/>
</dbReference>
<feature type="domain" description="Carbamoyl-phosphate synthase small subunit N-terminal" evidence="15">
    <location>
        <begin position="45"/>
        <end position="184"/>
    </location>
</feature>